<proteinExistence type="predicted"/>
<keyword evidence="3" id="KW-1185">Reference proteome</keyword>
<dbReference type="Proteomes" id="UP000256388">
    <property type="component" value="Unassembled WGS sequence"/>
</dbReference>
<gene>
    <name evidence="2" type="ORF">DFR64_2871</name>
</gene>
<comment type="caution">
    <text evidence="2">The sequence shown here is derived from an EMBL/GenBank/DDBJ whole genome shotgun (WGS) entry which is preliminary data.</text>
</comment>
<organism evidence="2 3">
    <name type="scientific">Pelolinea submarina</name>
    <dbReference type="NCBI Taxonomy" id="913107"/>
    <lineage>
        <taxon>Bacteria</taxon>
        <taxon>Bacillati</taxon>
        <taxon>Chloroflexota</taxon>
        <taxon>Anaerolineae</taxon>
        <taxon>Anaerolineales</taxon>
        <taxon>Anaerolineaceae</taxon>
        <taxon>Pelolinea</taxon>
    </lineage>
</organism>
<dbReference type="EMBL" id="QUMS01000005">
    <property type="protein sequence ID" value="REG05470.1"/>
    <property type="molecule type" value="Genomic_DNA"/>
</dbReference>
<reference evidence="2 3" key="1">
    <citation type="submission" date="2018-08" db="EMBL/GenBank/DDBJ databases">
        <title>Genomic Encyclopedia of Type Strains, Phase IV (KMG-IV): sequencing the most valuable type-strain genomes for metagenomic binning, comparative biology and taxonomic classification.</title>
        <authorList>
            <person name="Goeker M."/>
        </authorList>
    </citation>
    <scope>NUCLEOTIDE SEQUENCE [LARGE SCALE GENOMIC DNA]</scope>
    <source>
        <strain evidence="2 3">DSM 23923</strain>
    </source>
</reference>
<keyword evidence="1" id="KW-0175">Coiled coil</keyword>
<accession>A0A347ZWP6</accession>
<feature type="coiled-coil region" evidence="1">
    <location>
        <begin position="103"/>
        <end position="130"/>
    </location>
</feature>
<protein>
    <submittedName>
        <fullName evidence="2">Uncharacterized protein</fullName>
    </submittedName>
</protein>
<sequence length="336" mass="38919">MPTIYGLIREMERAAKRAAREQAYEEKKRAKAEAFEVARTAVEQYQYLLSAITTLHKDCCNSIDWSYLSQKEPPKEIPKNNHFEVIAREKKQEYHPSFFVKLFQRTEKQLSDLENEIQQAIEKDNQIHDEQVLDYENRLLRWESDKNLASRIIKGETEAYGEVLSSQLTIKENPFIGERIDFHFSDENPPIFELLVHPIDEIIPTFILKLLINGGLSKREMPKSTRYLLYKEYVCSGVIRLSREVFALLPFETITINAKCNQLNGMTGFMEEVIILSVFIPKGTLDSINLQLIEPSIAIDNFSHNMEFKKLSGFNSVSQITPTILRNKNNPQQLNA</sequence>
<dbReference type="AlphaFoldDB" id="A0A347ZWP6"/>
<evidence type="ECO:0000256" key="1">
    <source>
        <dbReference type="SAM" id="Coils"/>
    </source>
</evidence>
<name>A0A347ZWP6_9CHLR</name>
<dbReference type="OrthoDB" id="983149at2"/>
<evidence type="ECO:0000313" key="3">
    <source>
        <dbReference type="Proteomes" id="UP000256388"/>
    </source>
</evidence>
<evidence type="ECO:0000313" key="2">
    <source>
        <dbReference type="EMBL" id="REG05470.1"/>
    </source>
</evidence>
<dbReference type="RefSeq" id="WP_116226129.1">
    <property type="nucleotide sequence ID" value="NZ_AP018437.1"/>
</dbReference>